<dbReference type="EMBL" id="JACHEB010000001">
    <property type="protein sequence ID" value="MBB5326645.1"/>
    <property type="molecule type" value="Genomic_DNA"/>
</dbReference>
<evidence type="ECO:0000256" key="3">
    <source>
        <dbReference type="ARBA" id="ARBA00022825"/>
    </source>
</evidence>
<comment type="caution">
    <text evidence="4">The sequence shown here is derived from an EMBL/GenBank/DDBJ whole genome shotgun (WGS) entry which is preliminary data.</text>
</comment>
<dbReference type="Gene3D" id="3.40.50.200">
    <property type="entry name" value="Peptidase S8/S53 domain"/>
    <property type="match status" value="1"/>
</dbReference>
<gene>
    <name evidence="4" type="ORF">HDF14_000239</name>
</gene>
<evidence type="ECO:0000256" key="1">
    <source>
        <dbReference type="ARBA" id="ARBA00022670"/>
    </source>
</evidence>
<dbReference type="PANTHER" id="PTHR14218">
    <property type="entry name" value="PROTEASE S8 TRIPEPTIDYL PEPTIDASE I CLN2"/>
    <property type="match status" value="1"/>
</dbReference>
<accession>A0A9X0QAJ3</accession>
<evidence type="ECO:0000313" key="5">
    <source>
        <dbReference type="Proteomes" id="UP000535182"/>
    </source>
</evidence>
<reference evidence="4 5" key="1">
    <citation type="submission" date="2020-08" db="EMBL/GenBank/DDBJ databases">
        <title>Genomic Encyclopedia of Type Strains, Phase IV (KMG-V): Genome sequencing to study the core and pangenomes of soil and plant-associated prokaryotes.</title>
        <authorList>
            <person name="Whitman W."/>
        </authorList>
    </citation>
    <scope>NUCLEOTIDE SEQUENCE [LARGE SCALE GENOMIC DNA]</scope>
    <source>
        <strain evidence="4 5">X5P2</strain>
    </source>
</reference>
<evidence type="ECO:0000313" key="4">
    <source>
        <dbReference type="EMBL" id="MBB5326645.1"/>
    </source>
</evidence>
<protein>
    <submittedName>
        <fullName evidence="4">Uncharacterized protein</fullName>
    </submittedName>
</protein>
<proteinExistence type="predicted"/>
<dbReference type="GO" id="GO:0008240">
    <property type="term" value="F:tripeptidyl-peptidase activity"/>
    <property type="evidence" value="ECO:0007669"/>
    <property type="project" value="TreeGrafter"/>
</dbReference>
<dbReference type="GO" id="GO:0004252">
    <property type="term" value="F:serine-type endopeptidase activity"/>
    <property type="evidence" value="ECO:0007669"/>
    <property type="project" value="InterPro"/>
</dbReference>
<dbReference type="InterPro" id="IPR036852">
    <property type="entry name" value="Peptidase_S8/S53_dom_sf"/>
</dbReference>
<dbReference type="PROSITE" id="PS00138">
    <property type="entry name" value="SUBTILASE_SER"/>
    <property type="match status" value="1"/>
</dbReference>
<dbReference type="Proteomes" id="UP000535182">
    <property type="component" value="Unassembled WGS sequence"/>
</dbReference>
<dbReference type="InterPro" id="IPR023828">
    <property type="entry name" value="Peptidase_S8_Ser-AS"/>
</dbReference>
<dbReference type="GO" id="GO:0006508">
    <property type="term" value="P:proteolysis"/>
    <property type="evidence" value="ECO:0007669"/>
    <property type="project" value="UniProtKB-KW"/>
</dbReference>
<evidence type="ECO:0000256" key="2">
    <source>
        <dbReference type="ARBA" id="ARBA00022801"/>
    </source>
</evidence>
<dbReference type="AlphaFoldDB" id="A0A9X0QAJ3"/>
<dbReference type="SUPFAM" id="SSF52743">
    <property type="entry name" value="Subtilisin-like"/>
    <property type="match status" value="1"/>
</dbReference>
<dbReference type="RefSeq" id="WP_183972751.1">
    <property type="nucleotide sequence ID" value="NZ_JACHEB010000001.1"/>
</dbReference>
<dbReference type="PANTHER" id="PTHR14218:SF15">
    <property type="entry name" value="TRIPEPTIDYL-PEPTIDASE 1"/>
    <property type="match status" value="1"/>
</dbReference>
<keyword evidence="3" id="KW-0720">Serine protease</keyword>
<sequence>MPLSVNAGHRKGRGVPDVAGYARGYSIVYAGTTQPDVQGTSEAAPLYAGLVVVVNSHLGERVGYCNPTLYDGRSNSYFGAPGYTSTAGWDACTGLGSLRGRALLKALQRHHATTHEVGPEQGFTGKVAGLVFDRFGEFDGFLMVDLAGGERKFDSRDGEVEQVVSRAWSEHVTTTVLFRDKEPRIPISIILRGRP</sequence>
<dbReference type="InterPro" id="IPR050819">
    <property type="entry name" value="Tripeptidyl-peptidase_I"/>
</dbReference>
<name>A0A9X0QAJ3_9BACT</name>
<keyword evidence="1" id="KW-0645">Protease</keyword>
<keyword evidence="2" id="KW-0378">Hydrolase</keyword>
<organism evidence="4 5">
    <name type="scientific">Tunturiibacter gelidiferens</name>
    <dbReference type="NCBI Taxonomy" id="3069689"/>
    <lineage>
        <taxon>Bacteria</taxon>
        <taxon>Pseudomonadati</taxon>
        <taxon>Acidobacteriota</taxon>
        <taxon>Terriglobia</taxon>
        <taxon>Terriglobales</taxon>
        <taxon>Acidobacteriaceae</taxon>
        <taxon>Tunturiibacter</taxon>
    </lineage>
</organism>
<keyword evidence="5" id="KW-1185">Reference proteome</keyword>